<evidence type="ECO:0000256" key="7">
    <source>
        <dbReference type="ARBA" id="ARBA00022670"/>
    </source>
</evidence>
<dbReference type="PRINTS" id="PR00722">
    <property type="entry name" value="CHYMOTRYPSIN"/>
</dbReference>
<evidence type="ECO:0000313" key="31">
    <source>
        <dbReference type="Proteomes" id="UP000295070"/>
    </source>
</evidence>
<evidence type="ECO:0000256" key="23">
    <source>
        <dbReference type="ARBA" id="ARBA00042906"/>
    </source>
</evidence>
<comment type="subcellular location">
    <subcellularLocation>
        <location evidence="1">Endoplasmic reticulum</location>
    </subcellularLocation>
    <subcellularLocation>
        <location evidence="2">Golgi apparatus</location>
    </subcellularLocation>
    <subcellularLocation>
        <location evidence="3">Secreted</location>
    </subcellularLocation>
</comment>
<feature type="disulfide bond" evidence="24 26">
    <location>
        <begin position="142"/>
        <end position="169"/>
    </location>
</feature>
<dbReference type="PIRSF" id="PIRSF001155">
    <property type="entry name" value="C1r_C1s_MASP"/>
    <property type="match status" value="1"/>
</dbReference>
<feature type="domain" description="CUB" evidence="28">
    <location>
        <begin position="18"/>
        <end position="139"/>
    </location>
</feature>
<keyword evidence="27" id="KW-0732">Signal</keyword>
<keyword evidence="25" id="KW-0479">Metal-binding</keyword>
<evidence type="ECO:0000256" key="22">
    <source>
        <dbReference type="ARBA" id="ARBA00042403"/>
    </source>
</evidence>
<feature type="domain" description="Peptidase S1" evidence="29">
    <location>
        <begin position="311"/>
        <end position="555"/>
    </location>
</feature>
<evidence type="ECO:0000256" key="8">
    <source>
        <dbReference type="ARBA" id="ARBA00022696"/>
    </source>
</evidence>
<evidence type="ECO:0000256" key="2">
    <source>
        <dbReference type="ARBA" id="ARBA00004555"/>
    </source>
</evidence>
<protein>
    <recommendedName>
        <fullName evidence="20">Vitamin K-dependent protein C</fullName>
        <ecNumber evidence="19">3.4.21.69</ecNumber>
    </recommendedName>
    <alternativeName>
        <fullName evidence="23">Anticoagulant protein C</fullName>
    </alternativeName>
    <alternativeName>
        <fullName evidence="21">Autoprothrombin IIA</fullName>
    </alternativeName>
    <alternativeName>
        <fullName evidence="22">Blood coagulation factor XIV</fullName>
    </alternativeName>
</protein>
<dbReference type="Pfam" id="PF00431">
    <property type="entry name" value="CUB"/>
    <property type="match status" value="2"/>
</dbReference>
<keyword evidence="14" id="KW-0094">Blood coagulation</keyword>
<feature type="domain" description="CUB" evidence="28">
    <location>
        <begin position="142"/>
        <end position="251"/>
    </location>
</feature>
<feature type="disulfide bond" evidence="24">
    <location>
        <begin position="255"/>
        <end position="298"/>
    </location>
</feature>
<dbReference type="GO" id="GO:0072562">
    <property type="term" value="C:blood microparticle"/>
    <property type="evidence" value="ECO:0007669"/>
    <property type="project" value="TreeGrafter"/>
</dbReference>
<comment type="caution">
    <text evidence="26">Lacks conserved residue(s) required for the propagation of feature annotation.</text>
</comment>
<dbReference type="InterPro" id="IPR035914">
    <property type="entry name" value="Sperma_CUB_dom_sf"/>
</dbReference>
<organism evidence="30 31">
    <name type="scientific">Perca flavescens</name>
    <name type="common">American yellow perch</name>
    <name type="synonym">Morone flavescens</name>
    <dbReference type="NCBI Taxonomy" id="8167"/>
    <lineage>
        <taxon>Eukaryota</taxon>
        <taxon>Metazoa</taxon>
        <taxon>Chordata</taxon>
        <taxon>Craniata</taxon>
        <taxon>Vertebrata</taxon>
        <taxon>Euteleostomi</taxon>
        <taxon>Actinopterygii</taxon>
        <taxon>Neopterygii</taxon>
        <taxon>Teleostei</taxon>
        <taxon>Neoteleostei</taxon>
        <taxon>Acanthomorphata</taxon>
        <taxon>Eupercaria</taxon>
        <taxon>Perciformes</taxon>
        <taxon>Percoidei</taxon>
        <taxon>Percidae</taxon>
        <taxon>Percinae</taxon>
        <taxon>Perca</taxon>
    </lineage>
</organism>
<dbReference type="STRING" id="8167.A0A484D841"/>
<evidence type="ECO:0000256" key="9">
    <source>
        <dbReference type="ARBA" id="ARBA00022801"/>
    </source>
</evidence>
<dbReference type="EC" id="3.4.21.69" evidence="19"/>
<dbReference type="GO" id="GO:0006956">
    <property type="term" value="P:complement activation"/>
    <property type="evidence" value="ECO:0007669"/>
    <property type="project" value="InterPro"/>
</dbReference>
<dbReference type="InterPro" id="IPR024175">
    <property type="entry name" value="Pept_S1A_C1r/C1S/mannan-bd"/>
</dbReference>
<dbReference type="Proteomes" id="UP000295070">
    <property type="component" value="Chromosome 6"/>
</dbReference>
<keyword evidence="12" id="KW-0391">Immunity</keyword>
<keyword evidence="11" id="KW-0720">Serine protease</keyword>
<keyword evidence="31" id="KW-1185">Reference proteome</keyword>
<evidence type="ECO:0000256" key="24">
    <source>
        <dbReference type="PIRSR" id="PIRSR001155-2"/>
    </source>
</evidence>
<keyword evidence="4" id="KW-0964">Secreted</keyword>
<dbReference type="SMART" id="SM00042">
    <property type="entry name" value="CUB"/>
    <property type="match status" value="2"/>
</dbReference>
<evidence type="ECO:0000256" key="3">
    <source>
        <dbReference type="ARBA" id="ARBA00004613"/>
    </source>
</evidence>
<feature type="disulfide bond" evidence="24">
    <location>
        <begin position="469"/>
        <end position="492"/>
    </location>
</feature>
<dbReference type="SUPFAM" id="SSF57535">
    <property type="entry name" value="Complement control module/SCR domain"/>
    <property type="match status" value="1"/>
</dbReference>
<dbReference type="GO" id="GO:0045087">
    <property type="term" value="P:innate immune response"/>
    <property type="evidence" value="ECO:0007669"/>
    <property type="project" value="UniProtKB-KW"/>
</dbReference>
<dbReference type="GO" id="GO:0046872">
    <property type="term" value="F:metal ion binding"/>
    <property type="evidence" value="ECO:0007669"/>
    <property type="project" value="UniProtKB-KW"/>
</dbReference>
<evidence type="ECO:0000256" key="11">
    <source>
        <dbReference type="ARBA" id="ARBA00022825"/>
    </source>
</evidence>
<dbReference type="GO" id="GO:0031638">
    <property type="term" value="P:zymogen activation"/>
    <property type="evidence" value="ECO:0007669"/>
    <property type="project" value="TreeGrafter"/>
</dbReference>
<dbReference type="CDD" id="cd00190">
    <property type="entry name" value="Tryp_SPc"/>
    <property type="match status" value="1"/>
</dbReference>
<dbReference type="PROSITE" id="PS50240">
    <property type="entry name" value="TRYPSIN_DOM"/>
    <property type="match status" value="1"/>
</dbReference>
<comment type="function">
    <text evidence="18">Protein C is a vitamin K-dependent serine protease that regulates blood coagulation by inactivating factors Va and VIIIa in the presence of calcium ions and phospholipids. Exerts a protective effect on the endothelial cell barrier function.</text>
</comment>
<dbReference type="GO" id="GO:0005783">
    <property type="term" value="C:endoplasmic reticulum"/>
    <property type="evidence" value="ECO:0007669"/>
    <property type="project" value="UniProtKB-SubCell"/>
</dbReference>
<dbReference type="InterPro" id="IPR000859">
    <property type="entry name" value="CUB_dom"/>
</dbReference>
<evidence type="ECO:0000256" key="4">
    <source>
        <dbReference type="ARBA" id="ARBA00022525"/>
    </source>
</evidence>
<evidence type="ECO:0000256" key="15">
    <source>
        <dbReference type="ARBA" id="ARBA00023157"/>
    </source>
</evidence>
<dbReference type="PANTHER" id="PTHR24255:SF25">
    <property type="entry name" value="COMPLEMENT C1R SUBCOMPONENT"/>
    <property type="match status" value="1"/>
</dbReference>
<evidence type="ECO:0000256" key="20">
    <source>
        <dbReference type="ARBA" id="ARBA00040219"/>
    </source>
</evidence>
<dbReference type="InterPro" id="IPR009003">
    <property type="entry name" value="Peptidase_S1_PA"/>
</dbReference>
<dbReference type="Gene3D" id="2.40.10.10">
    <property type="entry name" value="Trypsin-like serine proteases"/>
    <property type="match status" value="1"/>
</dbReference>
<evidence type="ECO:0000259" key="28">
    <source>
        <dbReference type="PROSITE" id="PS01180"/>
    </source>
</evidence>
<dbReference type="SUPFAM" id="SSF49854">
    <property type="entry name" value="Spermadhesin, CUB domain"/>
    <property type="match status" value="2"/>
</dbReference>
<dbReference type="CDD" id="cd00041">
    <property type="entry name" value="CUB"/>
    <property type="match status" value="2"/>
</dbReference>
<evidence type="ECO:0000256" key="10">
    <source>
        <dbReference type="ARBA" id="ARBA00022824"/>
    </source>
</evidence>
<keyword evidence="13" id="KW-0333">Golgi apparatus</keyword>
<name>A0A484D841_PERFV</name>
<feature type="disulfide bond" evidence="24">
    <location>
        <begin position="74"/>
        <end position="92"/>
    </location>
</feature>
<proteinExistence type="predicted"/>
<dbReference type="EMBL" id="SCKG01000006">
    <property type="protein sequence ID" value="TDH11638.1"/>
    <property type="molecule type" value="Genomic_DNA"/>
</dbReference>
<dbReference type="GO" id="GO:0007596">
    <property type="term" value="P:blood coagulation"/>
    <property type="evidence" value="ECO:0007669"/>
    <property type="project" value="UniProtKB-KW"/>
</dbReference>
<feature type="signal peptide" evidence="27">
    <location>
        <begin position="1"/>
        <end position="18"/>
    </location>
</feature>
<accession>A0A484D841</accession>
<evidence type="ECO:0000256" key="26">
    <source>
        <dbReference type="PROSITE-ProRule" id="PRU00059"/>
    </source>
</evidence>
<dbReference type="GO" id="GO:0005794">
    <property type="term" value="C:Golgi apparatus"/>
    <property type="evidence" value="ECO:0007669"/>
    <property type="project" value="UniProtKB-SubCell"/>
</dbReference>
<evidence type="ECO:0000259" key="29">
    <source>
        <dbReference type="PROSITE" id="PS50240"/>
    </source>
</evidence>
<feature type="binding site" evidence="25">
    <location>
        <position position="77"/>
    </location>
    <ligand>
        <name>Ca(2+)</name>
        <dbReference type="ChEBI" id="CHEBI:29108"/>
        <label>1</label>
    </ligand>
</feature>
<evidence type="ECO:0000313" key="30">
    <source>
        <dbReference type="EMBL" id="TDH11638.1"/>
    </source>
</evidence>
<evidence type="ECO:0000256" key="1">
    <source>
        <dbReference type="ARBA" id="ARBA00004240"/>
    </source>
</evidence>
<dbReference type="AlphaFoldDB" id="A0A484D841"/>
<feature type="binding site" evidence="25">
    <location>
        <position position="236"/>
    </location>
    <ligand>
        <name>Ca(2+)</name>
        <dbReference type="ChEBI" id="CHEBI:29108"/>
        <label>3</label>
    </ligand>
</feature>
<keyword evidence="7" id="KW-0645">Protease</keyword>
<evidence type="ECO:0000256" key="6">
    <source>
        <dbReference type="ARBA" id="ARBA00022659"/>
    </source>
</evidence>
<dbReference type="SMART" id="SM00020">
    <property type="entry name" value="Tryp_SPc"/>
    <property type="match status" value="1"/>
</dbReference>
<dbReference type="PANTHER" id="PTHR24255">
    <property type="entry name" value="COMPLEMENT COMPONENT 1, S SUBCOMPONENT-RELATED"/>
    <property type="match status" value="1"/>
</dbReference>
<evidence type="ECO:0000256" key="19">
    <source>
        <dbReference type="ARBA" id="ARBA00038995"/>
    </source>
</evidence>
<keyword evidence="9" id="KW-0378">Hydrolase</keyword>
<evidence type="ECO:0000256" key="12">
    <source>
        <dbReference type="ARBA" id="ARBA00022859"/>
    </source>
</evidence>
<evidence type="ECO:0000256" key="14">
    <source>
        <dbReference type="ARBA" id="ARBA00023084"/>
    </source>
</evidence>
<keyword evidence="6" id="KW-0768">Sushi</keyword>
<evidence type="ECO:0000256" key="17">
    <source>
        <dbReference type="ARBA" id="ARBA00036045"/>
    </source>
</evidence>
<dbReference type="Gene3D" id="2.60.120.290">
    <property type="entry name" value="Spermadhesin, CUB domain"/>
    <property type="match status" value="2"/>
</dbReference>
<evidence type="ECO:0000256" key="27">
    <source>
        <dbReference type="SAM" id="SignalP"/>
    </source>
</evidence>
<keyword evidence="10" id="KW-0256">Endoplasmic reticulum</keyword>
<dbReference type="InterPro" id="IPR001254">
    <property type="entry name" value="Trypsin_dom"/>
</dbReference>
<evidence type="ECO:0000256" key="5">
    <source>
        <dbReference type="ARBA" id="ARBA00022588"/>
    </source>
</evidence>
<keyword evidence="5" id="KW-0399">Innate immunity</keyword>
<feature type="chain" id="PRO_5019841426" description="Vitamin K-dependent protein C" evidence="27">
    <location>
        <begin position="19"/>
        <end position="557"/>
    </location>
</feature>
<dbReference type="InterPro" id="IPR035976">
    <property type="entry name" value="Sushi/SCR/CCP_sf"/>
</dbReference>
<comment type="caution">
    <text evidence="30">The sequence shown here is derived from an EMBL/GenBank/DDBJ whole genome shotgun (WGS) entry which is preliminary data.</text>
</comment>
<keyword evidence="16" id="KW-0325">Glycoprotein</keyword>
<evidence type="ECO:0000256" key="21">
    <source>
        <dbReference type="ARBA" id="ARBA00041306"/>
    </source>
</evidence>
<dbReference type="InterPro" id="IPR001314">
    <property type="entry name" value="Peptidase_S1A"/>
</dbReference>
<keyword evidence="25" id="KW-0106">Calcium</keyword>
<keyword evidence="8" id="KW-0356">Hemostasis</keyword>
<dbReference type="SUPFAM" id="SSF50494">
    <property type="entry name" value="Trypsin-like serine proteases"/>
    <property type="match status" value="1"/>
</dbReference>
<gene>
    <name evidence="30" type="ORF">EPR50_G00063000</name>
</gene>
<evidence type="ECO:0000256" key="18">
    <source>
        <dbReference type="ARBA" id="ARBA00037553"/>
    </source>
</evidence>
<dbReference type="PROSITE" id="PS01180">
    <property type="entry name" value="CUB"/>
    <property type="match status" value="2"/>
</dbReference>
<evidence type="ECO:0000256" key="16">
    <source>
        <dbReference type="ARBA" id="ARBA00023180"/>
    </source>
</evidence>
<dbReference type="InterPro" id="IPR043504">
    <property type="entry name" value="Peptidase_S1_PA_chymotrypsin"/>
</dbReference>
<sequence>MGWTNSVIWFLCLSVSECWQPPDSKSVINGEVQSPQYPRPYLPNLLRKWDVWVPEGYQIQLSLKHLDIKPSSGCHQDSLTVLYDQNVLGKFCGQENSTDHPGKEPILSQGNKLTLIFQTSDFNPELQQHIGFSATSKAIVSCGGHIFDNNEGHLASPRYPHPSPPLLSCLYIITVEPSLTVTLNFNDSFHIDSMDTEQGPSCVTIPDREPMKLCGGKSPGLIATNSNTVRLDYHTDVEGLSRGWSLDYSTYKIDCGEPEPLLNGGVIFLSGFQYQYRSVIQYHCNEPFYTLSGGVNVCGKPTKLISAYQRIIGGSDAPDDTIPWQVLMNINGGRGGGMVIGDRWIMTAATDLTHDGKPVSNETVRIYMGPTDVKTLMDSPVYAASIHIHPEFNNTNGLDFNHDIALIKLQDPITFNSSIMPICLPAESATYFTGEMGLVSGFGIMKIYPPRLTNKLKYMHLPVVDQETCSNSFNKLKKTRDNVPRLTNNMFCAGVPEGGQDSCLGDNGGPYALRDDGRYWAAGIVSWGVDCGKQGTYGVYTRVTNYMDWINKTMQEN</sequence>
<evidence type="ECO:0000256" key="25">
    <source>
        <dbReference type="PIRSR" id="PIRSR001155-4"/>
    </source>
</evidence>
<feature type="disulfide bond" evidence="24">
    <location>
        <begin position="503"/>
        <end position="531"/>
    </location>
</feature>
<feature type="binding site" evidence="25">
    <location>
        <position position="121"/>
    </location>
    <ligand>
        <name>Ca(2+)</name>
        <dbReference type="ChEBI" id="CHEBI:29108"/>
        <label>2</label>
    </ligand>
</feature>
<dbReference type="GO" id="GO:0004252">
    <property type="term" value="F:serine-type endopeptidase activity"/>
    <property type="evidence" value="ECO:0007669"/>
    <property type="project" value="UniProtKB-EC"/>
</dbReference>
<dbReference type="FunFam" id="2.60.120.290:FF:000012">
    <property type="entry name" value="mannan-binding lectin serine protease 1 isoform X1"/>
    <property type="match status" value="1"/>
</dbReference>
<evidence type="ECO:0000256" key="13">
    <source>
        <dbReference type="ARBA" id="ARBA00023034"/>
    </source>
</evidence>
<dbReference type="Pfam" id="PF00089">
    <property type="entry name" value="Trypsin"/>
    <property type="match status" value="1"/>
</dbReference>
<comment type="catalytic activity">
    <reaction evidence="17">
        <text>Degradation of blood coagulation factors Va and VIIIa.</text>
        <dbReference type="EC" id="3.4.21.69"/>
    </reaction>
</comment>
<reference evidence="30 31" key="1">
    <citation type="submission" date="2019-01" db="EMBL/GenBank/DDBJ databases">
        <title>A chromosome-scale genome assembly of the yellow perch, Perca flavescens.</title>
        <authorList>
            <person name="Feron R."/>
            <person name="Morvezen R."/>
            <person name="Bestin A."/>
            <person name="Haffray P."/>
            <person name="Klopp C."/>
            <person name="Zahm M."/>
            <person name="Cabau C."/>
            <person name="Roques C."/>
            <person name="Donnadieu C."/>
            <person name="Bouchez O."/>
            <person name="Christie M."/>
            <person name="Larson W."/>
            <person name="Guiguen Y."/>
        </authorList>
    </citation>
    <scope>NUCLEOTIDE SEQUENCE [LARGE SCALE GENOMIC DNA]</scope>
    <source>
        <strain evidence="30">YP-PL-M2</strain>
        <tissue evidence="30">Blood</tissue>
    </source>
</reference>
<dbReference type="FunFam" id="2.40.10.10:FF:000011">
    <property type="entry name" value="Coagulation factor X"/>
    <property type="match status" value="1"/>
</dbReference>
<keyword evidence="15 24" id="KW-1015">Disulfide bond</keyword>
<dbReference type="Gene3D" id="2.10.70.10">
    <property type="entry name" value="Complement Module, domain 1"/>
    <property type="match status" value="1"/>
</dbReference>